<evidence type="ECO:0000313" key="3">
    <source>
        <dbReference type="Proteomes" id="UP000523795"/>
    </source>
</evidence>
<gene>
    <name evidence="2" type="ORF">HER39_00665</name>
</gene>
<feature type="non-terminal residue" evidence="2">
    <location>
        <position position="1"/>
    </location>
</feature>
<dbReference type="SUPFAM" id="SSF75304">
    <property type="entry name" value="Amidase signature (AS) enzymes"/>
    <property type="match status" value="1"/>
</dbReference>
<dbReference type="Proteomes" id="UP000523795">
    <property type="component" value="Unassembled WGS sequence"/>
</dbReference>
<keyword evidence="3" id="KW-1185">Reference proteome</keyword>
<feature type="domain" description="Amidase" evidence="1">
    <location>
        <begin position="1"/>
        <end position="61"/>
    </location>
</feature>
<evidence type="ECO:0000313" key="2">
    <source>
        <dbReference type="EMBL" id="NKX49118.1"/>
    </source>
</evidence>
<dbReference type="Gene3D" id="3.90.1300.10">
    <property type="entry name" value="Amidase signature (AS) domain"/>
    <property type="match status" value="1"/>
</dbReference>
<name>A0ABX1JIH0_9MICC</name>
<dbReference type="PANTHER" id="PTHR11895:SF151">
    <property type="entry name" value="GLUTAMYL-TRNA(GLN) AMIDOTRANSFERASE SUBUNIT A"/>
    <property type="match status" value="1"/>
</dbReference>
<dbReference type="EMBL" id="JAAZSR010000004">
    <property type="protein sequence ID" value="NKX49118.1"/>
    <property type="molecule type" value="Genomic_DNA"/>
</dbReference>
<sequence length="91" mass="9319">PTTAFRLGEKLDDPLAMYLNDVATVPANLAGVPGISVPGGLADGLPVGIQFLAPAREDARLYRAGAALESLLEQQWGGPLLAQAPVLGGVK</sequence>
<dbReference type="Pfam" id="PF01425">
    <property type="entry name" value="Amidase"/>
    <property type="match status" value="1"/>
</dbReference>
<dbReference type="InterPro" id="IPR036928">
    <property type="entry name" value="AS_sf"/>
</dbReference>
<dbReference type="InterPro" id="IPR000120">
    <property type="entry name" value="Amidase"/>
</dbReference>
<accession>A0ABX1JIH0</accession>
<comment type="caution">
    <text evidence="2">The sequence shown here is derived from an EMBL/GenBank/DDBJ whole genome shotgun (WGS) entry which is preliminary data.</text>
</comment>
<dbReference type="InterPro" id="IPR023631">
    <property type="entry name" value="Amidase_dom"/>
</dbReference>
<protein>
    <submittedName>
        <fullName evidence="2">Asp-tRNA(Asn)/Glu-tRNA(Gln) amidotransferase GatCAB subunit A</fullName>
    </submittedName>
</protein>
<reference evidence="2 3" key="1">
    <citation type="submission" date="2020-04" db="EMBL/GenBank/DDBJ databases">
        <authorList>
            <person name="Liu S."/>
        </authorList>
    </citation>
    <scope>NUCLEOTIDE SEQUENCE [LARGE SCALE GENOMIC DNA]</scope>
    <source>
        <strain evidence="2 3">CGMCC 1.15091</strain>
    </source>
</reference>
<evidence type="ECO:0000259" key="1">
    <source>
        <dbReference type="Pfam" id="PF01425"/>
    </source>
</evidence>
<dbReference type="PANTHER" id="PTHR11895">
    <property type="entry name" value="TRANSAMIDASE"/>
    <property type="match status" value="1"/>
</dbReference>
<organism evidence="2 3">
    <name type="scientific">Arthrobacter deserti</name>
    <dbReference type="NCBI Taxonomy" id="1742687"/>
    <lineage>
        <taxon>Bacteria</taxon>
        <taxon>Bacillati</taxon>
        <taxon>Actinomycetota</taxon>
        <taxon>Actinomycetes</taxon>
        <taxon>Micrococcales</taxon>
        <taxon>Micrococcaceae</taxon>
        <taxon>Arthrobacter</taxon>
    </lineage>
</organism>
<proteinExistence type="predicted"/>